<dbReference type="OrthoDB" id="9802846at2"/>
<evidence type="ECO:0000259" key="1">
    <source>
        <dbReference type="Pfam" id="PF04965"/>
    </source>
</evidence>
<organism evidence="2 3">
    <name type="scientific">Nitrosomonas ureae</name>
    <dbReference type="NCBI Taxonomy" id="44577"/>
    <lineage>
        <taxon>Bacteria</taxon>
        <taxon>Pseudomonadati</taxon>
        <taxon>Pseudomonadota</taxon>
        <taxon>Betaproteobacteria</taxon>
        <taxon>Nitrosomonadales</taxon>
        <taxon>Nitrosomonadaceae</taxon>
        <taxon>Nitrosomonas</taxon>
    </lineage>
</organism>
<dbReference type="RefSeq" id="WP_083381472.1">
    <property type="nucleotide sequence ID" value="NZ_FOFX01000018.1"/>
</dbReference>
<dbReference type="AlphaFoldDB" id="A0A1H9D166"/>
<dbReference type="Gene3D" id="3.10.450.40">
    <property type="match status" value="1"/>
</dbReference>
<dbReference type="InterPro" id="IPR007048">
    <property type="entry name" value="IraD/Gp25-like"/>
</dbReference>
<dbReference type="Pfam" id="PF04965">
    <property type="entry name" value="GPW_gp25"/>
    <property type="match status" value="1"/>
</dbReference>
<evidence type="ECO:0000313" key="3">
    <source>
        <dbReference type="Proteomes" id="UP000181998"/>
    </source>
</evidence>
<reference evidence="2 3" key="1">
    <citation type="submission" date="2016-10" db="EMBL/GenBank/DDBJ databases">
        <authorList>
            <person name="de Groot N.N."/>
        </authorList>
    </citation>
    <scope>NUCLEOTIDE SEQUENCE [LARGE SCALE GENOMIC DNA]</scope>
    <source>
        <strain evidence="2 3">Nm9</strain>
    </source>
</reference>
<proteinExistence type="predicted"/>
<protein>
    <recommendedName>
        <fullName evidence="1">IraD/Gp25-like domain-containing protein</fullName>
    </recommendedName>
</protein>
<sequence length="132" mass="15035">MSGRQTNIFGQGLSFPPRVGSDGRLVWSTGEDNVRESMRLILMTEQGERLMRETFGCGLRQYLFEPNTATTHQHIRDSITHSINRWEPRVIVDDVTVEPDADEPRRAAVTIYFRLVATQSPGRLGLSLQFED</sequence>
<accession>A0A1H9D166</accession>
<dbReference type="Proteomes" id="UP000181998">
    <property type="component" value="Unassembled WGS sequence"/>
</dbReference>
<name>A0A1H9D166_9PROT</name>
<gene>
    <name evidence="2" type="ORF">SAMN05421510_101834</name>
</gene>
<dbReference type="EMBL" id="FOFX01000018">
    <property type="protein sequence ID" value="SEQ07129.1"/>
    <property type="molecule type" value="Genomic_DNA"/>
</dbReference>
<feature type="domain" description="IraD/Gp25-like" evidence="1">
    <location>
        <begin position="29"/>
        <end position="119"/>
    </location>
</feature>
<dbReference type="SUPFAM" id="SSF160719">
    <property type="entry name" value="gpW/gp25-like"/>
    <property type="match status" value="1"/>
</dbReference>
<evidence type="ECO:0000313" key="2">
    <source>
        <dbReference type="EMBL" id="SEQ07129.1"/>
    </source>
</evidence>